<dbReference type="EMBL" id="CAWUFR010000113">
    <property type="protein sequence ID" value="CAK6968066.1"/>
    <property type="molecule type" value="Genomic_DNA"/>
</dbReference>
<keyword evidence="2" id="KW-0732">Signal</keyword>
<protein>
    <submittedName>
        <fullName evidence="3">Uncharacterized protein</fullName>
    </submittedName>
</protein>
<accession>A0AAV1P8Q0</accession>
<organism evidence="3 4">
    <name type="scientific">Scomber scombrus</name>
    <name type="common">Atlantic mackerel</name>
    <name type="synonym">Scomber vernalis</name>
    <dbReference type="NCBI Taxonomy" id="13677"/>
    <lineage>
        <taxon>Eukaryota</taxon>
        <taxon>Metazoa</taxon>
        <taxon>Chordata</taxon>
        <taxon>Craniata</taxon>
        <taxon>Vertebrata</taxon>
        <taxon>Euteleostomi</taxon>
        <taxon>Actinopterygii</taxon>
        <taxon>Neopterygii</taxon>
        <taxon>Teleostei</taxon>
        <taxon>Neoteleostei</taxon>
        <taxon>Acanthomorphata</taxon>
        <taxon>Pelagiaria</taxon>
        <taxon>Scombriformes</taxon>
        <taxon>Scombridae</taxon>
        <taxon>Scomber</taxon>
    </lineage>
</organism>
<name>A0AAV1P8Q0_SCOSC</name>
<reference evidence="3 4" key="1">
    <citation type="submission" date="2024-01" db="EMBL/GenBank/DDBJ databases">
        <authorList>
            <person name="Alioto T."/>
            <person name="Alioto T."/>
            <person name="Gomez Garrido J."/>
        </authorList>
    </citation>
    <scope>NUCLEOTIDE SEQUENCE [LARGE SCALE GENOMIC DNA]</scope>
</reference>
<dbReference type="AlphaFoldDB" id="A0AAV1P8Q0"/>
<gene>
    <name evidence="3" type="ORF">FSCOSCO3_A003168</name>
</gene>
<feature type="signal peptide" evidence="2">
    <location>
        <begin position="1"/>
        <end position="22"/>
    </location>
</feature>
<feature type="transmembrane region" description="Helical" evidence="1">
    <location>
        <begin position="121"/>
        <end position="144"/>
    </location>
</feature>
<keyword evidence="1" id="KW-0472">Membrane</keyword>
<keyword evidence="4" id="KW-1185">Reference proteome</keyword>
<sequence length="168" mass="19064">MRGSERRNVLYLFIVIPYLCSAQDLTCKVTQVGDLTVYDITDESQVSDTDCHCSWTNRSNYALEYDVSTFRTSTCLNEIIHSRTCMPEGMERTVTCFVDCSKIKINEDKAKLEKQAMSPSMIAAVVIVPLVLVVVGIVLVLLIWHYREQIKGWCYSGSYSTTSHEEDV</sequence>
<evidence type="ECO:0000313" key="3">
    <source>
        <dbReference type="EMBL" id="CAK6968066.1"/>
    </source>
</evidence>
<comment type="caution">
    <text evidence="3">The sequence shown here is derived from an EMBL/GenBank/DDBJ whole genome shotgun (WGS) entry which is preliminary data.</text>
</comment>
<evidence type="ECO:0000313" key="4">
    <source>
        <dbReference type="Proteomes" id="UP001314229"/>
    </source>
</evidence>
<evidence type="ECO:0000256" key="2">
    <source>
        <dbReference type="SAM" id="SignalP"/>
    </source>
</evidence>
<proteinExistence type="predicted"/>
<keyword evidence="1" id="KW-0812">Transmembrane</keyword>
<feature type="chain" id="PRO_5043516693" evidence="2">
    <location>
        <begin position="23"/>
        <end position="168"/>
    </location>
</feature>
<keyword evidence="1" id="KW-1133">Transmembrane helix</keyword>
<evidence type="ECO:0000256" key="1">
    <source>
        <dbReference type="SAM" id="Phobius"/>
    </source>
</evidence>
<dbReference type="Proteomes" id="UP001314229">
    <property type="component" value="Unassembled WGS sequence"/>
</dbReference>